<dbReference type="Proteomes" id="UP001142810">
    <property type="component" value="Unassembled WGS sequence"/>
</dbReference>
<accession>A0ABT3P2P0</accession>
<keyword evidence="1" id="KW-0732">Signal</keyword>
<evidence type="ECO:0000256" key="1">
    <source>
        <dbReference type="SAM" id="SignalP"/>
    </source>
</evidence>
<dbReference type="Pfam" id="PF14467">
    <property type="entry name" value="DUF4426"/>
    <property type="match status" value="1"/>
</dbReference>
<feature type="chain" id="PRO_5045922385" evidence="1">
    <location>
        <begin position="31"/>
        <end position="150"/>
    </location>
</feature>
<keyword evidence="4" id="KW-1185">Reference proteome</keyword>
<sequence>MKTYFHYAVTPLTVCILALALLTPGGNAFAEQKQILGDYEVHYMVVNSTFFTPEVARNYGLVRSRYNALVNVAVLDKTSKKALDVALSGKATNLLGTAKELKFKKVKEGDAIYYLATLPVDDAEIYRFNIDIQIGNNRKQLKFQQKIYLD</sequence>
<feature type="domain" description="DUF4426" evidence="2">
    <location>
        <begin position="34"/>
        <end position="150"/>
    </location>
</feature>
<proteinExistence type="predicted"/>
<reference evidence="3" key="1">
    <citation type="submission" date="2022-11" db="EMBL/GenBank/DDBJ databases">
        <title>Alteromonas sp. nov., isolated from sea water of the Qingdao.</title>
        <authorList>
            <person name="Wang Q."/>
        </authorList>
    </citation>
    <scope>NUCLEOTIDE SEQUENCE</scope>
    <source>
        <strain evidence="3">ASW11-7</strain>
    </source>
</reference>
<name>A0ABT3P2P0_9ALTE</name>
<evidence type="ECO:0000313" key="3">
    <source>
        <dbReference type="EMBL" id="MCW8107012.1"/>
    </source>
</evidence>
<protein>
    <submittedName>
        <fullName evidence="3">DUF4426 domain-containing protein</fullName>
    </submittedName>
</protein>
<organism evidence="3 4">
    <name type="scientific">Alteromonas aquimaris</name>
    <dbReference type="NCBI Taxonomy" id="2998417"/>
    <lineage>
        <taxon>Bacteria</taxon>
        <taxon>Pseudomonadati</taxon>
        <taxon>Pseudomonadota</taxon>
        <taxon>Gammaproteobacteria</taxon>
        <taxon>Alteromonadales</taxon>
        <taxon>Alteromonadaceae</taxon>
        <taxon>Alteromonas/Salinimonas group</taxon>
        <taxon>Alteromonas</taxon>
    </lineage>
</organism>
<dbReference type="InterPro" id="IPR025218">
    <property type="entry name" value="DUF4426"/>
</dbReference>
<gene>
    <name evidence="3" type="ORF">OPS25_00660</name>
</gene>
<dbReference type="Gene3D" id="2.60.40.3340">
    <property type="entry name" value="Domain of unknown function DUF4426"/>
    <property type="match status" value="1"/>
</dbReference>
<evidence type="ECO:0000313" key="4">
    <source>
        <dbReference type="Proteomes" id="UP001142810"/>
    </source>
</evidence>
<dbReference type="RefSeq" id="WP_265615713.1">
    <property type="nucleotide sequence ID" value="NZ_JAPFRD010000002.1"/>
</dbReference>
<comment type="caution">
    <text evidence="3">The sequence shown here is derived from an EMBL/GenBank/DDBJ whole genome shotgun (WGS) entry which is preliminary data.</text>
</comment>
<evidence type="ECO:0000259" key="2">
    <source>
        <dbReference type="Pfam" id="PF14467"/>
    </source>
</evidence>
<dbReference type="EMBL" id="JAPFRD010000002">
    <property type="protein sequence ID" value="MCW8107012.1"/>
    <property type="molecule type" value="Genomic_DNA"/>
</dbReference>
<feature type="signal peptide" evidence="1">
    <location>
        <begin position="1"/>
        <end position="30"/>
    </location>
</feature>